<name>A0A6H5HB18_9HEMI</name>
<dbReference type="Proteomes" id="UP000479000">
    <property type="component" value="Unassembled WGS sequence"/>
</dbReference>
<organism evidence="1 2">
    <name type="scientific">Nesidiocoris tenuis</name>
    <dbReference type="NCBI Taxonomy" id="355587"/>
    <lineage>
        <taxon>Eukaryota</taxon>
        <taxon>Metazoa</taxon>
        <taxon>Ecdysozoa</taxon>
        <taxon>Arthropoda</taxon>
        <taxon>Hexapoda</taxon>
        <taxon>Insecta</taxon>
        <taxon>Pterygota</taxon>
        <taxon>Neoptera</taxon>
        <taxon>Paraneoptera</taxon>
        <taxon>Hemiptera</taxon>
        <taxon>Heteroptera</taxon>
        <taxon>Panheteroptera</taxon>
        <taxon>Cimicomorpha</taxon>
        <taxon>Miridae</taxon>
        <taxon>Dicyphina</taxon>
        <taxon>Nesidiocoris</taxon>
    </lineage>
</organism>
<accession>A0A6H5HB18</accession>
<reference evidence="1 2" key="1">
    <citation type="submission" date="2020-02" db="EMBL/GenBank/DDBJ databases">
        <authorList>
            <person name="Ferguson B K."/>
        </authorList>
    </citation>
    <scope>NUCLEOTIDE SEQUENCE [LARGE SCALE GENOMIC DNA]</scope>
</reference>
<dbReference type="EMBL" id="CADCXU010026469">
    <property type="protein sequence ID" value="CAB0013297.1"/>
    <property type="molecule type" value="Genomic_DNA"/>
</dbReference>
<proteinExistence type="predicted"/>
<dbReference type="AlphaFoldDB" id="A0A6H5HB18"/>
<feature type="non-terminal residue" evidence="1">
    <location>
        <position position="50"/>
    </location>
</feature>
<sequence length="50" mass="5245">MFFGTAANSGLSSTPSSIGPILSGKTFPFLAPLDSAENKRNSSFFNELCS</sequence>
<keyword evidence="2" id="KW-1185">Reference proteome</keyword>
<gene>
    <name evidence="1" type="ORF">NTEN_LOCUS17908</name>
</gene>
<protein>
    <submittedName>
        <fullName evidence="1">Uncharacterized protein</fullName>
    </submittedName>
</protein>
<evidence type="ECO:0000313" key="2">
    <source>
        <dbReference type="Proteomes" id="UP000479000"/>
    </source>
</evidence>
<evidence type="ECO:0000313" key="1">
    <source>
        <dbReference type="EMBL" id="CAB0013297.1"/>
    </source>
</evidence>